<dbReference type="GO" id="GO:0008233">
    <property type="term" value="F:peptidase activity"/>
    <property type="evidence" value="ECO:0007669"/>
    <property type="project" value="UniProtKB-KW"/>
</dbReference>
<sequence>MNLIPTAAKLPILLSLFLISLLCACQQPAPPTEPEQSHEQLNTEDKQQSLSYSFKNPDSGQEFTILHAYSLYENFFEAVEKNPKVSPYDLYDDEVIQPVYEACFKDAELIDATFAVALHWTPPKSEYDNVKGLIGRMNTDQLNQVFEESLLKSSDMLPADKETTVCIFPENEDYPSEMITFGSNEILVFYKKYDKYYKPGMAHEYHHSVWLEKHAKEDEYLTVFDHLALEGQAVMFESLVYPELNATQYAVDESFNNEYWNQIESHFDSISGYDIHDMIQGGANGLPEGYGYSEGYKIIRSYLELLPGMTVEEWTSKDPKEIFEDGNYMANYQ</sequence>
<dbReference type="Pfam" id="PF10026">
    <property type="entry name" value="DUF2268"/>
    <property type="match status" value="1"/>
</dbReference>
<evidence type="ECO:0000313" key="5">
    <source>
        <dbReference type="Proteomes" id="UP001280629"/>
    </source>
</evidence>
<organism evidence="4 5">
    <name type="scientific">Sporosarcina aquimarina</name>
    <dbReference type="NCBI Taxonomy" id="114975"/>
    <lineage>
        <taxon>Bacteria</taxon>
        <taxon>Bacillati</taxon>
        <taxon>Bacillota</taxon>
        <taxon>Bacilli</taxon>
        <taxon>Bacillales</taxon>
        <taxon>Caryophanaceae</taxon>
        <taxon>Sporosarcina</taxon>
    </lineage>
</organism>
<gene>
    <name evidence="4" type="ORF">QT716_11180</name>
</gene>
<feature type="domain" description="DUF2268" evidence="3">
    <location>
        <begin position="144"/>
        <end position="323"/>
    </location>
</feature>
<accession>A0ABU4G0X8</accession>
<evidence type="ECO:0000256" key="2">
    <source>
        <dbReference type="SAM" id="SignalP"/>
    </source>
</evidence>
<comment type="caution">
    <text evidence="4">The sequence shown here is derived from an EMBL/GenBank/DDBJ whole genome shotgun (WGS) entry which is preliminary data.</text>
</comment>
<protein>
    <submittedName>
        <fullName evidence="4">DUF2268 domain-containing putative Zn-dependent protease</fullName>
    </submittedName>
</protein>
<evidence type="ECO:0000256" key="1">
    <source>
        <dbReference type="SAM" id="MobiDB-lite"/>
    </source>
</evidence>
<dbReference type="GO" id="GO:0006508">
    <property type="term" value="P:proteolysis"/>
    <property type="evidence" value="ECO:0007669"/>
    <property type="project" value="UniProtKB-KW"/>
</dbReference>
<evidence type="ECO:0000313" key="4">
    <source>
        <dbReference type="EMBL" id="MDW0110598.1"/>
    </source>
</evidence>
<keyword evidence="4" id="KW-0645">Protease</keyword>
<keyword evidence="5" id="KW-1185">Reference proteome</keyword>
<name>A0ABU4G0X8_9BACL</name>
<dbReference type="Proteomes" id="UP001280629">
    <property type="component" value="Unassembled WGS sequence"/>
</dbReference>
<feature type="compositionally biased region" description="Basic and acidic residues" evidence="1">
    <location>
        <begin position="35"/>
        <end position="47"/>
    </location>
</feature>
<dbReference type="RefSeq" id="WP_317936157.1">
    <property type="nucleotide sequence ID" value="NZ_JAUBDH010000006.1"/>
</dbReference>
<feature type="signal peptide" evidence="2">
    <location>
        <begin position="1"/>
        <end position="24"/>
    </location>
</feature>
<dbReference type="EMBL" id="JAUBDH010000006">
    <property type="protein sequence ID" value="MDW0110598.1"/>
    <property type="molecule type" value="Genomic_DNA"/>
</dbReference>
<proteinExistence type="predicted"/>
<evidence type="ECO:0000259" key="3">
    <source>
        <dbReference type="Pfam" id="PF10026"/>
    </source>
</evidence>
<keyword evidence="4" id="KW-0378">Hydrolase</keyword>
<reference evidence="4 5" key="1">
    <citation type="submission" date="2023-06" db="EMBL/GenBank/DDBJ databases">
        <title>Sporosarcina sp. nov., isolated from Korean traditional fermented seafood 'Jeotgal'.</title>
        <authorList>
            <person name="Yang A.-I."/>
            <person name="Shin N.-R."/>
        </authorList>
    </citation>
    <scope>NUCLEOTIDE SEQUENCE [LARGE SCALE GENOMIC DNA]</scope>
    <source>
        <strain evidence="4 5">KCTC3840</strain>
    </source>
</reference>
<feature type="region of interest" description="Disordered" evidence="1">
    <location>
        <begin position="30"/>
        <end position="53"/>
    </location>
</feature>
<keyword evidence="2" id="KW-0732">Signal</keyword>
<dbReference type="InterPro" id="IPR018728">
    <property type="entry name" value="DUF2268"/>
</dbReference>
<feature type="chain" id="PRO_5046315388" evidence="2">
    <location>
        <begin position="25"/>
        <end position="333"/>
    </location>
</feature>